<sequence length="29" mass="3284">MCVFVCACVCVCVCVTQRKTEQSNQCFNH</sequence>
<reference evidence="1" key="2">
    <citation type="journal article" date="2015" name="Fish Shellfish Immunol.">
        <title>Early steps in the European eel (Anguilla anguilla)-Vibrio vulnificus interaction in the gills: Role of the RtxA13 toxin.</title>
        <authorList>
            <person name="Callol A."/>
            <person name="Pajuelo D."/>
            <person name="Ebbesson L."/>
            <person name="Teles M."/>
            <person name="MacKenzie S."/>
            <person name="Amaro C."/>
        </authorList>
    </citation>
    <scope>NUCLEOTIDE SEQUENCE</scope>
</reference>
<proteinExistence type="predicted"/>
<reference evidence="1" key="1">
    <citation type="submission" date="2014-11" db="EMBL/GenBank/DDBJ databases">
        <authorList>
            <person name="Amaro Gonzalez C."/>
        </authorList>
    </citation>
    <scope>NUCLEOTIDE SEQUENCE</scope>
</reference>
<protein>
    <submittedName>
        <fullName evidence="1">Uncharacterized protein</fullName>
    </submittedName>
</protein>
<dbReference type="AlphaFoldDB" id="A0A0E9SPG6"/>
<evidence type="ECO:0000313" key="1">
    <source>
        <dbReference type="EMBL" id="JAH42393.1"/>
    </source>
</evidence>
<dbReference type="EMBL" id="GBXM01066184">
    <property type="protein sequence ID" value="JAH42393.1"/>
    <property type="molecule type" value="Transcribed_RNA"/>
</dbReference>
<accession>A0A0E9SPG6</accession>
<organism evidence="1">
    <name type="scientific">Anguilla anguilla</name>
    <name type="common">European freshwater eel</name>
    <name type="synonym">Muraena anguilla</name>
    <dbReference type="NCBI Taxonomy" id="7936"/>
    <lineage>
        <taxon>Eukaryota</taxon>
        <taxon>Metazoa</taxon>
        <taxon>Chordata</taxon>
        <taxon>Craniata</taxon>
        <taxon>Vertebrata</taxon>
        <taxon>Euteleostomi</taxon>
        <taxon>Actinopterygii</taxon>
        <taxon>Neopterygii</taxon>
        <taxon>Teleostei</taxon>
        <taxon>Anguilliformes</taxon>
        <taxon>Anguillidae</taxon>
        <taxon>Anguilla</taxon>
    </lineage>
</organism>
<name>A0A0E9SPG6_ANGAN</name>